<dbReference type="OrthoDB" id="1646620at2"/>
<proteinExistence type="predicted"/>
<accession>A0A1M6FD60</accession>
<dbReference type="InterPro" id="IPR045929">
    <property type="entry name" value="DUF6348"/>
</dbReference>
<dbReference type="AlphaFoldDB" id="A0A1M6FD60"/>
<dbReference type="STRING" id="1121302.SAMN02745163_01104"/>
<organism evidence="1 2">
    <name type="scientific">Clostridium cavendishii DSM 21758</name>
    <dbReference type="NCBI Taxonomy" id="1121302"/>
    <lineage>
        <taxon>Bacteria</taxon>
        <taxon>Bacillati</taxon>
        <taxon>Bacillota</taxon>
        <taxon>Clostridia</taxon>
        <taxon>Eubacteriales</taxon>
        <taxon>Clostridiaceae</taxon>
        <taxon>Clostridium</taxon>
    </lineage>
</organism>
<dbReference type="EMBL" id="FQZB01000005">
    <property type="protein sequence ID" value="SHI95611.1"/>
    <property type="molecule type" value="Genomic_DNA"/>
</dbReference>
<dbReference type="RefSeq" id="WP_072985665.1">
    <property type="nucleotide sequence ID" value="NZ_FQZB01000005.1"/>
</dbReference>
<gene>
    <name evidence="1" type="ORF">SAMN02745163_01104</name>
</gene>
<keyword evidence="2" id="KW-1185">Reference proteome</keyword>
<reference evidence="1 2" key="1">
    <citation type="submission" date="2016-11" db="EMBL/GenBank/DDBJ databases">
        <authorList>
            <person name="Jaros S."/>
            <person name="Januszkiewicz K."/>
            <person name="Wedrychowicz H."/>
        </authorList>
    </citation>
    <scope>NUCLEOTIDE SEQUENCE [LARGE SCALE GENOMIC DNA]</scope>
    <source>
        <strain evidence="1 2">DSM 21758</strain>
    </source>
</reference>
<protein>
    <submittedName>
        <fullName evidence="1">Uncharacterized protein</fullName>
    </submittedName>
</protein>
<name>A0A1M6FD60_9CLOT</name>
<evidence type="ECO:0000313" key="2">
    <source>
        <dbReference type="Proteomes" id="UP000184310"/>
    </source>
</evidence>
<sequence length="402" mass="47278">MNFFKRIFGTKDNIKSPNINVNEKLLNYLQKALSDKSLKSEIIDGKIFINKFRISIEAWVSDRIEHPNVIAMHLNFIISQEQFEDNILESLVAIGEKNDEDDAILNGIESFVTGVLNSVIESFYDAYSEELAFETRWNDEKKLWHPKLGFLQVQGYCNNKLIDESRIFNILKNDIKIRLGNKRFYFIKVYVSKQVNGKIIAECTLNNEPFYEANQKMEEYAKVWRTEGNFKGEKQYIIIKQCDKTWKHSKYSEKEINTIINKTIDIIESYSNEKNYDNLFEKIVAVTNNISLAFELYYFIPEVYCRIIFREVQYSDEFIIVMADETKKVIYLSQFKLYSQIKKIVFNRIKSNIDNTKLKNILLLSYNFSVINATINEGKKLEDLSILPKMLIAPKNYRVVDL</sequence>
<evidence type="ECO:0000313" key="1">
    <source>
        <dbReference type="EMBL" id="SHI95611.1"/>
    </source>
</evidence>
<dbReference type="Pfam" id="PF19875">
    <property type="entry name" value="DUF6348"/>
    <property type="match status" value="1"/>
</dbReference>
<dbReference type="Proteomes" id="UP000184310">
    <property type="component" value="Unassembled WGS sequence"/>
</dbReference>